<dbReference type="PANTHER" id="PTHR42031">
    <property type="entry name" value="KEY LIME PATHOGENICITY PROTEIN"/>
    <property type="match status" value="1"/>
</dbReference>
<dbReference type="PANTHER" id="PTHR42031:SF1">
    <property type="entry name" value="KEY LIME PATHOGENICITY PROTEIN"/>
    <property type="match status" value="1"/>
</dbReference>
<dbReference type="Proteomes" id="UP000799757">
    <property type="component" value="Unassembled WGS sequence"/>
</dbReference>
<dbReference type="Pfam" id="PF25438">
    <property type="entry name" value="DUF7896"/>
    <property type="match status" value="1"/>
</dbReference>
<organism evidence="3 4">
    <name type="scientific">Melanomma pulvis-pyrius CBS 109.77</name>
    <dbReference type="NCBI Taxonomy" id="1314802"/>
    <lineage>
        <taxon>Eukaryota</taxon>
        <taxon>Fungi</taxon>
        <taxon>Dikarya</taxon>
        <taxon>Ascomycota</taxon>
        <taxon>Pezizomycotina</taxon>
        <taxon>Dothideomycetes</taxon>
        <taxon>Pleosporomycetidae</taxon>
        <taxon>Pleosporales</taxon>
        <taxon>Melanommataceae</taxon>
        <taxon>Melanomma</taxon>
    </lineage>
</organism>
<dbReference type="OrthoDB" id="5377599at2759"/>
<evidence type="ECO:0000256" key="1">
    <source>
        <dbReference type="SAM" id="MobiDB-lite"/>
    </source>
</evidence>
<accession>A0A6A6WY63</accession>
<name>A0A6A6WY63_9PLEO</name>
<feature type="compositionally biased region" description="Low complexity" evidence="1">
    <location>
        <begin position="317"/>
        <end position="337"/>
    </location>
</feature>
<gene>
    <name evidence="3" type="ORF">K505DRAFT_410638</name>
</gene>
<feature type="compositionally biased region" description="Basic residues" evidence="1">
    <location>
        <begin position="472"/>
        <end position="483"/>
    </location>
</feature>
<feature type="region of interest" description="Disordered" evidence="1">
    <location>
        <begin position="472"/>
        <end position="501"/>
    </location>
</feature>
<feature type="region of interest" description="Disordered" evidence="1">
    <location>
        <begin position="516"/>
        <end position="538"/>
    </location>
</feature>
<proteinExistence type="predicted"/>
<protein>
    <recommendedName>
        <fullName evidence="2">DUF7896 domain-containing protein</fullName>
    </recommendedName>
</protein>
<evidence type="ECO:0000313" key="4">
    <source>
        <dbReference type="Proteomes" id="UP000799757"/>
    </source>
</evidence>
<dbReference type="EMBL" id="MU002181">
    <property type="protein sequence ID" value="KAF2788848.1"/>
    <property type="molecule type" value="Genomic_DNA"/>
</dbReference>
<reference evidence="3" key="1">
    <citation type="journal article" date="2020" name="Stud. Mycol.">
        <title>101 Dothideomycetes genomes: a test case for predicting lifestyles and emergence of pathogens.</title>
        <authorList>
            <person name="Haridas S."/>
            <person name="Albert R."/>
            <person name="Binder M."/>
            <person name="Bloem J."/>
            <person name="Labutti K."/>
            <person name="Salamov A."/>
            <person name="Andreopoulos B."/>
            <person name="Baker S."/>
            <person name="Barry K."/>
            <person name="Bills G."/>
            <person name="Bluhm B."/>
            <person name="Cannon C."/>
            <person name="Castanera R."/>
            <person name="Culley D."/>
            <person name="Daum C."/>
            <person name="Ezra D."/>
            <person name="Gonzalez J."/>
            <person name="Henrissat B."/>
            <person name="Kuo A."/>
            <person name="Liang C."/>
            <person name="Lipzen A."/>
            <person name="Lutzoni F."/>
            <person name="Magnuson J."/>
            <person name="Mondo S."/>
            <person name="Nolan M."/>
            <person name="Ohm R."/>
            <person name="Pangilinan J."/>
            <person name="Park H.-J."/>
            <person name="Ramirez L."/>
            <person name="Alfaro M."/>
            <person name="Sun H."/>
            <person name="Tritt A."/>
            <person name="Yoshinaga Y."/>
            <person name="Zwiers L.-H."/>
            <person name="Turgeon B."/>
            <person name="Goodwin S."/>
            <person name="Spatafora J."/>
            <person name="Crous P."/>
            <person name="Grigoriev I."/>
        </authorList>
    </citation>
    <scope>NUCLEOTIDE SEQUENCE</scope>
    <source>
        <strain evidence="3">CBS 109.77</strain>
    </source>
</reference>
<feature type="region of interest" description="Disordered" evidence="1">
    <location>
        <begin position="311"/>
        <end position="388"/>
    </location>
</feature>
<feature type="domain" description="DUF7896" evidence="2">
    <location>
        <begin position="433"/>
        <end position="512"/>
    </location>
</feature>
<dbReference type="InterPro" id="IPR057218">
    <property type="entry name" value="DUF7896"/>
</dbReference>
<evidence type="ECO:0000313" key="3">
    <source>
        <dbReference type="EMBL" id="KAF2788848.1"/>
    </source>
</evidence>
<feature type="region of interest" description="Disordered" evidence="1">
    <location>
        <begin position="199"/>
        <end position="221"/>
    </location>
</feature>
<sequence>MATTVPNTETTYLQLLKQAKQDLWNRNSHLSEQQREELWFSAASGPSNASDVDASHVPRSMTYSPAGLAQTPALDLGSMDRSQSAPAAVPLARSMSTAYNGNAMLPQRSISAMPMWQPAYEESTNGYTLYSESASLRQSSTLQSIDETSTFTNNGMVEYTPEQYINNCIEPSSSPSLPLAHNPDSRQLHVELTPNMQWSQSMDGSISPSTPSTAPVTHSSNMSRHGSFNPQFLDELSMLRVHSDSSSIYPPLLSEDGSFSYHVESKSISACADSSPFSNFTGSPNENFFSPAHVSSSASALESSENEAYLVEDMRRSSSSSSESNTSCASASSMSSRQSRREREINAVAASRKIAPKAIESNEETRSASSNVQMVRIRSDDGSSKDVGVITKTPYIRPQHPKIKCQSCNERPNGFRGTHELERHIARAHSSVRKAFICVDASQDKKFLANCKHCRNKKPYGAYYNAAAHLRRAHFHPRKRGPKGKRDEKRGGIGGGDDPPMDFLKQFWIKEIEVVDHKQTSSSPPESASEDADGAGSNYDGSYECMDASFASQPVHEVPNSIDQNQFDMSVFMSTNDQLFDPSTQFATYNDPRLPGGDLNNFQFDAYMTQ</sequence>
<evidence type="ECO:0000259" key="2">
    <source>
        <dbReference type="Pfam" id="PF25438"/>
    </source>
</evidence>
<dbReference type="AlphaFoldDB" id="A0A6A6WY63"/>
<keyword evidence="4" id="KW-1185">Reference proteome</keyword>